<dbReference type="PROSITE" id="PS50005">
    <property type="entry name" value="TPR"/>
    <property type="match status" value="1"/>
</dbReference>
<feature type="repeat" description="TPR" evidence="1">
    <location>
        <begin position="149"/>
        <end position="182"/>
    </location>
</feature>
<accession>A0A413CUI1</accession>
<protein>
    <submittedName>
        <fullName evidence="2">Tetratricopeptide repeat protein</fullName>
    </submittedName>
</protein>
<reference evidence="2 3" key="1">
    <citation type="submission" date="2018-08" db="EMBL/GenBank/DDBJ databases">
        <title>A genome reference for cultivated species of the human gut microbiota.</title>
        <authorList>
            <person name="Zou Y."/>
            <person name="Xue W."/>
            <person name="Luo G."/>
        </authorList>
    </citation>
    <scope>NUCLEOTIDE SEQUENCE [LARGE SCALE GENOMIC DNA]</scope>
    <source>
        <strain evidence="2 3">AF10-31</strain>
    </source>
</reference>
<organism evidence="2 3">
    <name type="scientific">Holdemanella biformis</name>
    <dbReference type="NCBI Taxonomy" id="1735"/>
    <lineage>
        <taxon>Bacteria</taxon>
        <taxon>Bacillati</taxon>
        <taxon>Bacillota</taxon>
        <taxon>Erysipelotrichia</taxon>
        <taxon>Erysipelotrichales</taxon>
        <taxon>Erysipelotrichaceae</taxon>
        <taxon>Holdemanella</taxon>
    </lineage>
</organism>
<dbReference type="RefSeq" id="WP_118357218.1">
    <property type="nucleotide sequence ID" value="NZ_QSAT01000016.1"/>
</dbReference>
<name>A0A413CUI1_9FIRM</name>
<dbReference type="Proteomes" id="UP000284651">
    <property type="component" value="Unassembled WGS sequence"/>
</dbReference>
<dbReference type="Gene3D" id="1.25.40.10">
    <property type="entry name" value="Tetratricopeptide repeat domain"/>
    <property type="match status" value="1"/>
</dbReference>
<sequence length="341" mass="40459">MESKDFESIMKEITRGLTGNFEQDISYLNEQMEKYKGHEYEKEILRACGRLIYEIMPEDKKKELEEMVSKDTAGFDAAMEEIQFNIHNKKYDKALKMMESMVEKYEKLNMYADDNVSEYYDFNELFEEVLYVQLHSPKKDVRRSQIEYTKIYYQYGSLLMDLQRYEDAARELEKAMRWNPSNARIAFEYAETFKARGMIEEYYTITKKIHKIIFHDSDLARYYRNLGYYYVEKQDLQTAVCCYIYSTIFEGSNIAQSELYYISTLDSSINMDPEVELLEDCFESNDIPSNADDDIIAMAYHLTKSCMENGNKSGAEYFISILLNFIETDEIRSMNEEINKM</sequence>
<evidence type="ECO:0000313" key="3">
    <source>
        <dbReference type="Proteomes" id="UP000284651"/>
    </source>
</evidence>
<dbReference type="SUPFAM" id="SSF48452">
    <property type="entry name" value="TPR-like"/>
    <property type="match status" value="1"/>
</dbReference>
<evidence type="ECO:0000256" key="1">
    <source>
        <dbReference type="PROSITE-ProRule" id="PRU00339"/>
    </source>
</evidence>
<gene>
    <name evidence="2" type="ORF">DWV56_06105</name>
</gene>
<comment type="caution">
    <text evidence="2">The sequence shown here is derived from an EMBL/GenBank/DDBJ whole genome shotgun (WGS) entry which is preliminary data.</text>
</comment>
<dbReference type="AlphaFoldDB" id="A0A413CUI1"/>
<dbReference type="InterPro" id="IPR019734">
    <property type="entry name" value="TPR_rpt"/>
</dbReference>
<dbReference type="InterPro" id="IPR011990">
    <property type="entry name" value="TPR-like_helical_dom_sf"/>
</dbReference>
<proteinExistence type="predicted"/>
<dbReference type="PROSITE" id="PS50293">
    <property type="entry name" value="TPR_REGION"/>
    <property type="match status" value="1"/>
</dbReference>
<keyword evidence="1" id="KW-0802">TPR repeat</keyword>
<dbReference type="EMBL" id="QSAT01000016">
    <property type="protein sequence ID" value="RGW75131.1"/>
    <property type="molecule type" value="Genomic_DNA"/>
</dbReference>
<evidence type="ECO:0000313" key="2">
    <source>
        <dbReference type="EMBL" id="RGW75131.1"/>
    </source>
</evidence>